<evidence type="ECO:0000256" key="2">
    <source>
        <dbReference type="ARBA" id="ARBA00022472"/>
    </source>
</evidence>
<organism evidence="4 5">
    <name type="scientific">Rubus argutus</name>
    <name type="common">Southern blackberry</name>
    <dbReference type="NCBI Taxonomy" id="59490"/>
    <lineage>
        <taxon>Eukaryota</taxon>
        <taxon>Viridiplantae</taxon>
        <taxon>Streptophyta</taxon>
        <taxon>Embryophyta</taxon>
        <taxon>Tracheophyta</taxon>
        <taxon>Spermatophyta</taxon>
        <taxon>Magnoliopsida</taxon>
        <taxon>eudicotyledons</taxon>
        <taxon>Gunneridae</taxon>
        <taxon>Pentapetalae</taxon>
        <taxon>rosids</taxon>
        <taxon>fabids</taxon>
        <taxon>Rosales</taxon>
        <taxon>Rosaceae</taxon>
        <taxon>Rosoideae</taxon>
        <taxon>Rosoideae incertae sedis</taxon>
        <taxon>Rubus</taxon>
    </lineage>
</organism>
<name>A0AAW1WEE0_RUBAR</name>
<dbReference type="SMART" id="SM00733">
    <property type="entry name" value="Mterf"/>
    <property type="match status" value="5"/>
</dbReference>
<dbReference type="PROSITE" id="PS00191">
    <property type="entry name" value="CYTOCHROME_B5_1"/>
    <property type="match status" value="1"/>
</dbReference>
<accession>A0AAW1WEE0</accession>
<comment type="caution">
    <text evidence="4">The sequence shown here is derived from an EMBL/GenBank/DDBJ whole genome shotgun (WGS) entry which is preliminary data.</text>
</comment>
<dbReference type="PANTHER" id="PTHR13068:SF38">
    <property type="entry name" value="TRANSCRIPTION TERMINATION FACTOR FAMILY PROTEIN"/>
    <property type="match status" value="1"/>
</dbReference>
<protein>
    <recommendedName>
        <fullName evidence="6">Transcription termination factor MTEF18, mitochondrial-like</fullName>
    </recommendedName>
</protein>
<sequence>MTHLQKLRIASILNWVSSNFYENHLRSSTTPFQPIGFFPNVQNPRLYSTKIASEIENHENLVKTSTPNRRRAARIVLYNKKEAQAALLEYLHSTRGLQFIDSENISKNCPQFLEKLLKRVDCDREIRRSIARFLRYHPINEFEPFFESIGLKPSEYVSLLPRNLMFLTDDELLLHNYTVLSNYGIPPNKMGKIYQEAPEVFQYDFQVLASNLQAYEELGLSQSALVRLVVASPYLLVGDVNAAFVSVLEKLKSIGFETNRIEGNLWEDNSYYWSRMLDVLSVFSEMGCSDEQLGRLLRHNPDILFESSGERTVSLIGLLLKFGFTKRELCSMFLQFPQVPVVKFVSNLRQCILFLGEIDMEVAEIRKIVHSHPVLMGSCSLKKTSSLLCTLNAGKKRLSRHIQENPQELKNWVLGRKVESFPDSGQEIRSKMQRTKFLLDIGFVENSDKMKAALKACRGNGVELQERFECIVKAGLDWKDVCKLIQASPQILNQTTDVIEMKIDCLVNQLSYPIASLLTAPKYLSHKMERVKLRVCMFNWLKDHGTADPGLSLSTLISCSDSYFIKTYVHRHPGGPQVWHDLKNEIESNC</sequence>
<reference evidence="4 5" key="1">
    <citation type="journal article" date="2023" name="G3 (Bethesda)">
        <title>A chromosome-length genome assembly and annotation of blackberry (Rubus argutus, cv. 'Hillquist').</title>
        <authorList>
            <person name="Bruna T."/>
            <person name="Aryal R."/>
            <person name="Dudchenko O."/>
            <person name="Sargent D.J."/>
            <person name="Mead D."/>
            <person name="Buti M."/>
            <person name="Cavallini A."/>
            <person name="Hytonen T."/>
            <person name="Andres J."/>
            <person name="Pham M."/>
            <person name="Weisz D."/>
            <person name="Mascagni F."/>
            <person name="Usai G."/>
            <person name="Natali L."/>
            <person name="Bassil N."/>
            <person name="Fernandez G.E."/>
            <person name="Lomsadze A."/>
            <person name="Armour M."/>
            <person name="Olukolu B."/>
            <person name="Poorten T."/>
            <person name="Britton C."/>
            <person name="Davik J."/>
            <person name="Ashrafi H."/>
            <person name="Aiden E.L."/>
            <person name="Borodovsky M."/>
            <person name="Worthington M."/>
        </authorList>
    </citation>
    <scope>NUCLEOTIDE SEQUENCE [LARGE SCALE GENOMIC DNA]</scope>
    <source>
        <strain evidence="4">PI 553951</strain>
    </source>
</reference>
<keyword evidence="3" id="KW-0809">Transit peptide</keyword>
<dbReference type="Proteomes" id="UP001457282">
    <property type="component" value="Unassembled WGS sequence"/>
</dbReference>
<keyword evidence="2" id="KW-0804">Transcription</keyword>
<keyword evidence="2" id="KW-0805">Transcription regulation</keyword>
<proteinExistence type="inferred from homology"/>
<evidence type="ECO:0008006" key="6">
    <source>
        <dbReference type="Google" id="ProtNLM"/>
    </source>
</evidence>
<dbReference type="GO" id="GO:0006353">
    <property type="term" value="P:DNA-templated transcription termination"/>
    <property type="evidence" value="ECO:0007669"/>
    <property type="project" value="UniProtKB-KW"/>
</dbReference>
<comment type="similarity">
    <text evidence="1">Belongs to the mTERF family.</text>
</comment>
<dbReference type="EMBL" id="JBEDUW010000006">
    <property type="protein sequence ID" value="KAK9921720.1"/>
    <property type="molecule type" value="Genomic_DNA"/>
</dbReference>
<dbReference type="InterPro" id="IPR038538">
    <property type="entry name" value="MTERF_sf"/>
</dbReference>
<dbReference type="AlphaFoldDB" id="A0AAW1WEE0"/>
<evidence type="ECO:0000313" key="4">
    <source>
        <dbReference type="EMBL" id="KAK9921720.1"/>
    </source>
</evidence>
<dbReference type="GO" id="GO:0003676">
    <property type="term" value="F:nucleic acid binding"/>
    <property type="evidence" value="ECO:0007669"/>
    <property type="project" value="InterPro"/>
</dbReference>
<keyword evidence="5" id="KW-1185">Reference proteome</keyword>
<dbReference type="InterPro" id="IPR003690">
    <property type="entry name" value="MTERF"/>
</dbReference>
<dbReference type="FunFam" id="1.25.70.10:FF:000019">
    <property type="entry name" value="mTERF family protein"/>
    <property type="match status" value="1"/>
</dbReference>
<evidence type="ECO:0000256" key="3">
    <source>
        <dbReference type="ARBA" id="ARBA00022946"/>
    </source>
</evidence>
<dbReference type="Gene3D" id="1.25.70.10">
    <property type="entry name" value="Transcription termination factor 3, mitochondrial"/>
    <property type="match status" value="2"/>
</dbReference>
<evidence type="ECO:0000313" key="5">
    <source>
        <dbReference type="Proteomes" id="UP001457282"/>
    </source>
</evidence>
<evidence type="ECO:0000256" key="1">
    <source>
        <dbReference type="ARBA" id="ARBA00007692"/>
    </source>
</evidence>
<dbReference type="Pfam" id="PF02536">
    <property type="entry name" value="mTERF"/>
    <property type="match status" value="2"/>
</dbReference>
<dbReference type="InterPro" id="IPR018506">
    <property type="entry name" value="Cyt_B5_heme-BS"/>
</dbReference>
<dbReference type="GO" id="GO:0020037">
    <property type="term" value="F:heme binding"/>
    <property type="evidence" value="ECO:0007669"/>
    <property type="project" value="InterPro"/>
</dbReference>
<keyword evidence="2" id="KW-0806">Transcription termination</keyword>
<dbReference type="PANTHER" id="PTHR13068">
    <property type="entry name" value="CGI-12 PROTEIN-RELATED"/>
    <property type="match status" value="1"/>
</dbReference>
<gene>
    <name evidence="4" type="ORF">M0R45_030219</name>
</gene>
<dbReference type="FunFam" id="1.25.70.10:FF:000014">
    <property type="entry name" value="Transcription termination factor MTEF18, mitochondrial"/>
    <property type="match status" value="1"/>
</dbReference>